<reference evidence="2 3" key="1">
    <citation type="journal article" date="2024" name="Science">
        <title>Giant polyketide synthase enzymes in the biosynthesis of giant marine polyether toxins.</title>
        <authorList>
            <person name="Fallon T.R."/>
            <person name="Shende V.V."/>
            <person name="Wierzbicki I.H."/>
            <person name="Pendleton A.L."/>
            <person name="Watervoot N.F."/>
            <person name="Auber R.P."/>
            <person name="Gonzalez D.J."/>
            <person name="Wisecaver J.H."/>
            <person name="Moore B.S."/>
        </authorList>
    </citation>
    <scope>NUCLEOTIDE SEQUENCE [LARGE SCALE GENOMIC DNA]</scope>
    <source>
        <strain evidence="2 3">12B1</strain>
    </source>
</reference>
<dbReference type="EMBL" id="JBGBPQ010000014">
    <property type="protein sequence ID" value="KAL1511534.1"/>
    <property type="molecule type" value="Genomic_DNA"/>
</dbReference>
<evidence type="ECO:0000313" key="3">
    <source>
        <dbReference type="Proteomes" id="UP001515480"/>
    </source>
</evidence>
<keyword evidence="3" id="KW-1185">Reference proteome</keyword>
<evidence type="ECO:0000313" key="2">
    <source>
        <dbReference type="EMBL" id="KAL1511534.1"/>
    </source>
</evidence>
<comment type="caution">
    <text evidence="2">The sequence shown here is derived from an EMBL/GenBank/DDBJ whole genome shotgun (WGS) entry which is preliminary data.</text>
</comment>
<organism evidence="2 3">
    <name type="scientific">Prymnesium parvum</name>
    <name type="common">Toxic golden alga</name>
    <dbReference type="NCBI Taxonomy" id="97485"/>
    <lineage>
        <taxon>Eukaryota</taxon>
        <taxon>Haptista</taxon>
        <taxon>Haptophyta</taxon>
        <taxon>Prymnesiophyceae</taxon>
        <taxon>Prymnesiales</taxon>
        <taxon>Prymnesiaceae</taxon>
        <taxon>Prymnesium</taxon>
    </lineage>
</organism>
<evidence type="ECO:0000256" key="1">
    <source>
        <dbReference type="SAM" id="MobiDB-lite"/>
    </source>
</evidence>
<name>A0AB34J2E5_PRYPA</name>
<proteinExistence type="predicted"/>
<protein>
    <submittedName>
        <fullName evidence="2">Uncharacterized protein</fullName>
    </submittedName>
</protein>
<feature type="compositionally biased region" description="Low complexity" evidence="1">
    <location>
        <begin position="152"/>
        <end position="169"/>
    </location>
</feature>
<dbReference type="AlphaFoldDB" id="A0AB34J2E5"/>
<dbReference type="Proteomes" id="UP001515480">
    <property type="component" value="Unassembled WGS sequence"/>
</dbReference>
<gene>
    <name evidence="2" type="ORF">AB1Y20_006329</name>
</gene>
<sequence>MAAAYAQLCTDFPELTAEQLHELRREMQADLDDALRGEPLALARHPLSPAFLEGITYGATRRVVREEEVPGLAAAAALPSDYAAVYALCVRRICLLLEPSAPSLREAMRECASAAPPAAAPPEVVVGEEVGEEVWAAEVDDDERAYEPLRPPSSSSSSAPAAPLAPLPSDGEAMGRLARLVGTLRHEALAGLAPAEWERLGVGDGVRRALRCLGGGGAASDAPLAALLRDHLLHEAAAVPAELEPTLQALPEERRLLFLASLVSGGAAFCEPSAAAAWEAVDKVARREAVASLQSLSSHHDEARLRAALLLLSWYLRAPAARLAAVGAALIESGAPQLLLQLVLREREEGGRGGGAALCWEWLLGASLRYASLLSFVSQVPPLTAAVQESATLRKRPAQRTAWLMILAVARANASPSASAMKQREQSVPQSNSLMDEAVVALEDVLRSTSTGVRPAHVIVSWLCTLVLDVGDALLKALNHIIELLQLLIITAGQHGSLGAIKLFGTAYGSRFVTALDDLRQRLHAAIAECDAAPADPANLSKQEVDEKEKRKDLLVRAAAGHKDLVGCLRAPGKKD</sequence>
<accession>A0AB34J2E5</accession>
<feature type="region of interest" description="Disordered" evidence="1">
    <location>
        <begin position="141"/>
        <end position="170"/>
    </location>
</feature>